<evidence type="ECO:0000313" key="15">
    <source>
        <dbReference type="EMBL" id="HIU56410.1"/>
    </source>
</evidence>
<dbReference type="AlphaFoldDB" id="A0A9D1M9Q3"/>
<evidence type="ECO:0000256" key="2">
    <source>
        <dbReference type="ARBA" id="ARBA00001936"/>
    </source>
</evidence>
<evidence type="ECO:0000256" key="7">
    <source>
        <dbReference type="ARBA" id="ARBA00013188"/>
    </source>
</evidence>
<sequence length="215" mass="23325">MEIILAPSILAADFGILGRQVKEAESAGAKYLHLDVMDGVFVPNISFGIPVISSIRKYVGTVFDVHLMITEPERYIGRFIDAGADIVTFHAEATRDIAGCIDMIKARNKRASVAISPKTPLDAVLPYIDRLDMVLCMTVEPGYGGQSYMTEVEDKVRELRRKAGESFDIEVDGGINDETIIRAVNAGANVIVAGTAVFEGDITANVERLMKSCGQ</sequence>
<dbReference type="InterPro" id="IPR011060">
    <property type="entry name" value="RibuloseP-bd_barrel"/>
</dbReference>
<dbReference type="Proteomes" id="UP000824109">
    <property type="component" value="Unassembled WGS sequence"/>
</dbReference>
<dbReference type="GO" id="GO:0046872">
    <property type="term" value="F:metal ion binding"/>
    <property type="evidence" value="ECO:0007669"/>
    <property type="project" value="UniProtKB-UniRule"/>
</dbReference>
<comment type="pathway">
    <text evidence="10">Carbohydrate degradation.</text>
</comment>
<dbReference type="PIRSF" id="PIRSF001461">
    <property type="entry name" value="RPE"/>
    <property type="match status" value="1"/>
</dbReference>
<dbReference type="EC" id="5.1.3.1" evidence="7 10"/>
<keyword evidence="8 10" id="KW-0479">Metal-binding</keyword>
<dbReference type="HAMAP" id="MF_02227">
    <property type="entry name" value="RPE"/>
    <property type="match status" value="1"/>
</dbReference>
<dbReference type="GO" id="GO:0006098">
    <property type="term" value="P:pentose-phosphate shunt"/>
    <property type="evidence" value="ECO:0007669"/>
    <property type="project" value="UniProtKB-UniRule"/>
</dbReference>
<gene>
    <name evidence="10 15" type="primary">rpe</name>
    <name evidence="15" type="ORF">IAA61_01190</name>
</gene>
<feature type="binding site" evidence="14">
    <location>
        <position position="174"/>
    </location>
    <ligand>
        <name>substrate</name>
    </ligand>
</feature>
<evidence type="ECO:0000256" key="14">
    <source>
        <dbReference type="PIRSR" id="PIRSR001461-3"/>
    </source>
</evidence>
<dbReference type="GO" id="GO:0019323">
    <property type="term" value="P:pentose catabolic process"/>
    <property type="evidence" value="ECO:0007669"/>
    <property type="project" value="UniProtKB-UniRule"/>
</dbReference>
<dbReference type="GO" id="GO:0004750">
    <property type="term" value="F:D-ribulose-phosphate 3-epimerase activity"/>
    <property type="evidence" value="ECO:0007669"/>
    <property type="project" value="UniProtKB-UniRule"/>
</dbReference>
<evidence type="ECO:0000256" key="3">
    <source>
        <dbReference type="ARBA" id="ARBA00001941"/>
    </source>
</evidence>
<organism evidence="15 16">
    <name type="scientific">Candidatus Ornithomonoglobus merdipullorum</name>
    <dbReference type="NCBI Taxonomy" id="2840895"/>
    <lineage>
        <taxon>Bacteria</taxon>
        <taxon>Bacillati</taxon>
        <taxon>Bacillota</taxon>
        <taxon>Clostridia</taxon>
        <taxon>Candidatus Ornithomonoglobus</taxon>
    </lineage>
</organism>
<dbReference type="InterPro" id="IPR013785">
    <property type="entry name" value="Aldolase_TIM"/>
</dbReference>
<evidence type="ECO:0000256" key="5">
    <source>
        <dbReference type="ARBA" id="ARBA00001954"/>
    </source>
</evidence>
<evidence type="ECO:0000256" key="9">
    <source>
        <dbReference type="ARBA" id="ARBA00023235"/>
    </source>
</evidence>
<feature type="binding site" evidence="10 13">
    <location>
        <position position="33"/>
    </location>
    <ligand>
        <name>a divalent metal cation</name>
        <dbReference type="ChEBI" id="CHEBI:60240"/>
    </ligand>
</feature>
<feature type="binding site" evidence="10 13">
    <location>
        <position position="35"/>
    </location>
    <ligand>
        <name>a divalent metal cation</name>
        <dbReference type="ChEBI" id="CHEBI:60240"/>
    </ligand>
</feature>
<comment type="caution">
    <text evidence="10">Lacks conserved residue(s) required for the propagation of feature annotation.</text>
</comment>
<feature type="binding site" evidence="10">
    <location>
        <begin position="172"/>
        <end position="174"/>
    </location>
    <ligand>
        <name>substrate</name>
    </ligand>
</feature>
<comment type="cofactor">
    <cofactor evidence="2">
        <name>Mn(2+)</name>
        <dbReference type="ChEBI" id="CHEBI:29035"/>
    </cofactor>
</comment>
<evidence type="ECO:0000256" key="6">
    <source>
        <dbReference type="ARBA" id="ARBA00009541"/>
    </source>
</evidence>
<feature type="binding site" evidence="10 14">
    <location>
        <position position="8"/>
    </location>
    <ligand>
        <name>substrate</name>
    </ligand>
</feature>
<comment type="caution">
    <text evidence="15">The sequence shown here is derived from an EMBL/GenBank/DDBJ whole genome shotgun (WGS) entry which is preliminary data.</text>
</comment>
<feature type="binding site" evidence="10 13">
    <location>
        <position position="66"/>
    </location>
    <ligand>
        <name>a divalent metal cation</name>
        <dbReference type="ChEBI" id="CHEBI:60240"/>
    </ligand>
</feature>
<comment type="cofactor">
    <cofactor evidence="10 13">
        <name>a divalent metal cation</name>
        <dbReference type="ChEBI" id="CHEBI:60240"/>
    </cofactor>
    <text evidence="10 13">Binds 1 divalent metal cation per subunit.</text>
</comment>
<keyword evidence="13" id="KW-0862">Zinc</keyword>
<feature type="binding site" evidence="10 14">
    <location>
        <begin position="142"/>
        <end position="145"/>
    </location>
    <ligand>
        <name>substrate</name>
    </ligand>
</feature>
<evidence type="ECO:0000256" key="8">
    <source>
        <dbReference type="ARBA" id="ARBA00022723"/>
    </source>
</evidence>
<dbReference type="SUPFAM" id="SSF51366">
    <property type="entry name" value="Ribulose-phoshate binding barrel"/>
    <property type="match status" value="1"/>
</dbReference>
<comment type="cofactor">
    <cofactor evidence="5">
        <name>Fe(2+)</name>
        <dbReference type="ChEBI" id="CHEBI:29033"/>
    </cofactor>
</comment>
<dbReference type="InterPro" id="IPR026019">
    <property type="entry name" value="Ribul_P_3_epim"/>
</dbReference>
<proteinExistence type="inferred from homology"/>
<comment type="cofactor">
    <cofactor evidence="4">
        <name>Zn(2+)</name>
        <dbReference type="ChEBI" id="CHEBI:29105"/>
    </cofactor>
</comment>
<dbReference type="EMBL" id="DVNB01000014">
    <property type="protein sequence ID" value="HIU56410.1"/>
    <property type="molecule type" value="Genomic_DNA"/>
</dbReference>
<feature type="binding site" evidence="10 13">
    <location>
        <position position="172"/>
    </location>
    <ligand>
        <name>a divalent metal cation</name>
        <dbReference type="ChEBI" id="CHEBI:60240"/>
    </ligand>
</feature>
<dbReference type="CDD" id="cd00429">
    <property type="entry name" value="RPE"/>
    <property type="match status" value="1"/>
</dbReference>
<comment type="catalytic activity">
    <reaction evidence="1 10 11">
        <text>D-ribulose 5-phosphate = D-xylulose 5-phosphate</text>
        <dbReference type="Rhea" id="RHEA:13677"/>
        <dbReference type="ChEBI" id="CHEBI:57737"/>
        <dbReference type="ChEBI" id="CHEBI:58121"/>
        <dbReference type="EC" id="5.1.3.1"/>
    </reaction>
</comment>
<name>A0A9D1M9Q3_9FIRM</name>
<dbReference type="NCBIfam" id="NF004076">
    <property type="entry name" value="PRK05581.1-4"/>
    <property type="match status" value="1"/>
</dbReference>
<reference evidence="15" key="2">
    <citation type="journal article" date="2021" name="PeerJ">
        <title>Extensive microbial diversity within the chicken gut microbiome revealed by metagenomics and culture.</title>
        <authorList>
            <person name="Gilroy R."/>
            <person name="Ravi A."/>
            <person name="Getino M."/>
            <person name="Pursley I."/>
            <person name="Horton D.L."/>
            <person name="Alikhan N.F."/>
            <person name="Baker D."/>
            <person name="Gharbi K."/>
            <person name="Hall N."/>
            <person name="Watson M."/>
            <person name="Adriaenssens E.M."/>
            <person name="Foster-Nyarko E."/>
            <person name="Jarju S."/>
            <person name="Secka A."/>
            <person name="Antonio M."/>
            <person name="Oren A."/>
            <person name="Chaudhuri R.R."/>
            <person name="La Ragione R."/>
            <person name="Hildebrand F."/>
            <person name="Pallen M.J."/>
        </authorList>
    </citation>
    <scope>NUCLEOTIDE SEQUENCE</scope>
    <source>
        <strain evidence="15">USAMLcec3-3695</strain>
    </source>
</reference>
<dbReference type="FunFam" id="3.20.20.70:FF:000004">
    <property type="entry name" value="Ribulose-phosphate 3-epimerase"/>
    <property type="match status" value="1"/>
</dbReference>
<feature type="active site" description="Proton acceptor" evidence="10 12">
    <location>
        <position position="35"/>
    </location>
</feature>
<dbReference type="GO" id="GO:0005737">
    <property type="term" value="C:cytoplasm"/>
    <property type="evidence" value="ECO:0007669"/>
    <property type="project" value="UniProtKB-ARBA"/>
</dbReference>
<dbReference type="NCBIfam" id="TIGR01163">
    <property type="entry name" value="rpe"/>
    <property type="match status" value="1"/>
</dbReference>
<evidence type="ECO:0000256" key="12">
    <source>
        <dbReference type="PIRSR" id="PIRSR001461-1"/>
    </source>
</evidence>
<dbReference type="Pfam" id="PF00834">
    <property type="entry name" value="Ribul_P_3_epim"/>
    <property type="match status" value="1"/>
</dbReference>
<dbReference type="InterPro" id="IPR000056">
    <property type="entry name" value="Ribul_P_3_epim-like"/>
</dbReference>
<keyword evidence="13" id="KW-0170">Cobalt</keyword>
<dbReference type="PANTHER" id="PTHR11749">
    <property type="entry name" value="RIBULOSE-5-PHOSPHATE-3-EPIMERASE"/>
    <property type="match status" value="1"/>
</dbReference>
<protein>
    <recommendedName>
        <fullName evidence="7 10">Ribulose-phosphate 3-epimerase</fullName>
        <ecNumber evidence="7 10">5.1.3.1</ecNumber>
    </recommendedName>
</protein>
<evidence type="ECO:0000256" key="1">
    <source>
        <dbReference type="ARBA" id="ARBA00001782"/>
    </source>
</evidence>
<evidence type="ECO:0000313" key="16">
    <source>
        <dbReference type="Proteomes" id="UP000824109"/>
    </source>
</evidence>
<evidence type="ECO:0000256" key="13">
    <source>
        <dbReference type="PIRSR" id="PIRSR001461-2"/>
    </source>
</evidence>
<dbReference type="PROSITE" id="PS01085">
    <property type="entry name" value="RIBUL_P_3_EPIMER_1"/>
    <property type="match status" value="1"/>
</dbReference>
<evidence type="ECO:0000256" key="4">
    <source>
        <dbReference type="ARBA" id="ARBA00001947"/>
    </source>
</evidence>
<evidence type="ECO:0000256" key="11">
    <source>
        <dbReference type="PIRNR" id="PIRNR001461"/>
    </source>
</evidence>
<feature type="active site" description="Proton donor" evidence="10 12">
    <location>
        <position position="172"/>
    </location>
</feature>
<keyword evidence="10 11" id="KW-0119">Carbohydrate metabolism</keyword>
<keyword evidence="13" id="KW-0464">Manganese</keyword>
<keyword evidence="9 10" id="KW-0413">Isomerase</keyword>
<dbReference type="Gene3D" id="3.20.20.70">
    <property type="entry name" value="Aldolase class I"/>
    <property type="match status" value="1"/>
</dbReference>
<feature type="binding site" evidence="10 14">
    <location>
        <position position="66"/>
    </location>
    <ligand>
        <name>substrate</name>
    </ligand>
</feature>
<evidence type="ECO:0000256" key="10">
    <source>
        <dbReference type="HAMAP-Rule" id="MF_02227"/>
    </source>
</evidence>
<comment type="function">
    <text evidence="10">Catalyzes the reversible epimerization of D-ribulose 5-phosphate to D-xylulose 5-phosphate.</text>
</comment>
<comment type="similarity">
    <text evidence="6 10 11">Belongs to the ribulose-phosphate 3-epimerase family.</text>
</comment>
<accession>A0A9D1M9Q3</accession>
<feature type="binding site" evidence="14">
    <location>
        <begin position="194"/>
        <end position="195"/>
    </location>
    <ligand>
        <name>substrate</name>
    </ligand>
</feature>
<comment type="cofactor">
    <cofactor evidence="3">
        <name>Co(2+)</name>
        <dbReference type="ChEBI" id="CHEBI:48828"/>
    </cofactor>
</comment>
<reference evidence="15" key="1">
    <citation type="submission" date="2020-10" db="EMBL/GenBank/DDBJ databases">
        <authorList>
            <person name="Gilroy R."/>
        </authorList>
    </citation>
    <scope>NUCLEOTIDE SEQUENCE</scope>
    <source>
        <strain evidence="15">USAMLcec3-3695</strain>
    </source>
</reference>